<evidence type="ECO:0000313" key="2">
    <source>
        <dbReference type="Proteomes" id="UP000600799"/>
    </source>
</evidence>
<protein>
    <submittedName>
        <fullName evidence="1">Uncharacterized protein</fullName>
    </submittedName>
</protein>
<gene>
    <name evidence="1" type="ORF">I2488_10130</name>
</gene>
<sequence length="161" mass="17594">MALWQFSLDLIPASAATVEGTAVIRLRRDQLDAIPLDLSSEDAGRLFGWLNRLLPEAVSWSDSLRIWGDVRKDDVKVFLSSHGIESVQYRLNAADLSIHLISGICAIARKLGCVFASSECGIVQPTDEAVIRAIMQSPATRFVQDPKGFLEAAVLSDRARG</sequence>
<dbReference type="RefSeq" id="WP_196275689.1">
    <property type="nucleotide sequence ID" value="NZ_JADQDC010000006.1"/>
</dbReference>
<keyword evidence="2" id="KW-1185">Reference proteome</keyword>
<accession>A0ABS0HHB4</accession>
<reference evidence="1 2" key="1">
    <citation type="submission" date="2020-11" db="EMBL/GenBank/DDBJ databases">
        <title>The genome sequence of Novosphingobium sp. 1Y9A.</title>
        <authorList>
            <person name="Liu Y."/>
        </authorList>
    </citation>
    <scope>NUCLEOTIDE SEQUENCE [LARGE SCALE GENOMIC DNA]</scope>
    <source>
        <strain evidence="1 2">1Y9A</strain>
    </source>
</reference>
<proteinExistence type="predicted"/>
<dbReference type="Proteomes" id="UP000600799">
    <property type="component" value="Unassembled WGS sequence"/>
</dbReference>
<dbReference type="EMBL" id="JADQDC010000006">
    <property type="protein sequence ID" value="MBF9151359.1"/>
    <property type="molecule type" value="Genomic_DNA"/>
</dbReference>
<name>A0ABS0HHB4_9SPHN</name>
<comment type="caution">
    <text evidence="1">The sequence shown here is derived from an EMBL/GenBank/DDBJ whole genome shotgun (WGS) entry which is preliminary data.</text>
</comment>
<organism evidence="1 2">
    <name type="scientific">Novosphingobium jiangmenense</name>
    <dbReference type="NCBI Taxonomy" id="2791981"/>
    <lineage>
        <taxon>Bacteria</taxon>
        <taxon>Pseudomonadati</taxon>
        <taxon>Pseudomonadota</taxon>
        <taxon>Alphaproteobacteria</taxon>
        <taxon>Sphingomonadales</taxon>
        <taxon>Sphingomonadaceae</taxon>
        <taxon>Novosphingobium</taxon>
    </lineage>
</organism>
<evidence type="ECO:0000313" key="1">
    <source>
        <dbReference type="EMBL" id="MBF9151359.1"/>
    </source>
</evidence>